<accession>A0A7C4LJD5</accession>
<evidence type="ECO:0000313" key="2">
    <source>
        <dbReference type="EMBL" id="HGT38233.1"/>
    </source>
</evidence>
<dbReference type="PROSITE" id="PS51257">
    <property type="entry name" value="PROKAR_LIPOPROTEIN"/>
    <property type="match status" value="1"/>
</dbReference>
<dbReference type="AlphaFoldDB" id="A0A7C4LJD5"/>
<dbReference type="Gene3D" id="1.10.620.20">
    <property type="entry name" value="Ribonucleotide Reductase, subunit A"/>
    <property type="match status" value="1"/>
</dbReference>
<proteinExistence type="predicted"/>
<dbReference type="EMBL" id="DSVQ01000006">
    <property type="protein sequence ID" value="HGT38233.1"/>
    <property type="molecule type" value="Genomic_DNA"/>
</dbReference>
<feature type="compositionally biased region" description="Low complexity" evidence="1">
    <location>
        <begin position="44"/>
        <end position="57"/>
    </location>
</feature>
<reference evidence="2" key="1">
    <citation type="journal article" date="2020" name="mSystems">
        <title>Genome- and Community-Level Interaction Insights into Carbon Utilization and Element Cycling Functions of Hydrothermarchaeota in Hydrothermal Sediment.</title>
        <authorList>
            <person name="Zhou Z."/>
            <person name="Liu Y."/>
            <person name="Xu W."/>
            <person name="Pan J."/>
            <person name="Luo Z.H."/>
            <person name="Li M."/>
        </authorList>
    </citation>
    <scope>NUCLEOTIDE SEQUENCE [LARGE SCALE GENOMIC DNA]</scope>
    <source>
        <strain evidence="2">SpSt-508</strain>
    </source>
</reference>
<gene>
    <name evidence="2" type="ORF">ENS64_03055</name>
</gene>
<evidence type="ECO:0008006" key="3">
    <source>
        <dbReference type="Google" id="ProtNLM"/>
    </source>
</evidence>
<comment type="caution">
    <text evidence="2">The sequence shown here is derived from an EMBL/GenBank/DDBJ whole genome shotgun (WGS) entry which is preliminary data.</text>
</comment>
<sequence length="320" mass="35613">MKRVNRWIRVDAGWLALAWLAIGVGCGGPSSLPRVSESTEEAADATSSVPSSASAPSEQLGQPESAAATGPTATTRRRPVQLGAGGPAAPTEQKAEQQAADVLETMQPLQVLLGRWNGTSRKAQVDQPEWIWDFRSDRAQPALLMKSEKGSYIREGRLTYLPAERRFQFTWIAPDGTQRVLKGDFVQPVQDVPGDDKKLQRTFKLQLTEEQPGAEQWQLAFHQQENNRYILEIDRRRGSGPFQRVDTVHTQREGTSFAISETDYGEKTCIISQGLGTSTVTYKGQTFWVCCSGCKAAFEEDPERWIAKWAERQKKMSAPQ</sequence>
<name>A0A7C4LJD5_9PLAN</name>
<feature type="region of interest" description="Disordered" evidence="1">
    <location>
        <begin position="31"/>
        <end position="98"/>
    </location>
</feature>
<organism evidence="2">
    <name type="scientific">Schlesneria paludicola</name>
    <dbReference type="NCBI Taxonomy" id="360056"/>
    <lineage>
        <taxon>Bacteria</taxon>
        <taxon>Pseudomonadati</taxon>
        <taxon>Planctomycetota</taxon>
        <taxon>Planctomycetia</taxon>
        <taxon>Planctomycetales</taxon>
        <taxon>Planctomycetaceae</taxon>
        <taxon>Schlesneria</taxon>
    </lineage>
</organism>
<dbReference type="InterPro" id="IPR012348">
    <property type="entry name" value="RNR-like"/>
</dbReference>
<dbReference type="GO" id="GO:0016491">
    <property type="term" value="F:oxidoreductase activity"/>
    <property type="evidence" value="ECO:0007669"/>
    <property type="project" value="InterPro"/>
</dbReference>
<protein>
    <recommendedName>
        <fullName evidence="3">YHS domain-containing protein</fullName>
    </recommendedName>
</protein>
<evidence type="ECO:0000256" key="1">
    <source>
        <dbReference type="SAM" id="MobiDB-lite"/>
    </source>
</evidence>